<feature type="compositionally biased region" description="Polar residues" evidence="1">
    <location>
        <begin position="574"/>
        <end position="586"/>
    </location>
</feature>
<reference evidence="2 3" key="1">
    <citation type="journal article" date="2019" name="Nat. Med.">
        <title>A library of human gut bacterial isolates paired with longitudinal multiomics data enables mechanistic microbiome research.</title>
        <authorList>
            <person name="Poyet M."/>
            <person name="Groussin M."/>
            <person name="Gibbons S.M."/>
            <person name="Avila-Pacheco J."/>
            <person name="Jiang X."/>
            <person name="Kearney S.M."/>
            <person name="Perrotta A.R."/>
            <person name="Berdy B."/>
            <person name="Zhao S."/>
            <person name="Lieberman T.D."/>
            <person name="Swanson P.K."/>
            <person name="Smith M."/>
            <person name="Roesemann S."/>
            <person name="Alexander J.E."/>
            <person name="Rich S.A."/>
            <person name="Livny J."/>
            <person name="Vlamakis H."/>
            <person name="Clish C."/>
            <person name="Bullock K."/>
            <person name="Deik A."/>
            <person name="Scott J."/>
            <person name="Pierce K.A."/>
            <person name="Xavier R.J."/>
            <person name="Alm E.J."/>
        </authorList>
    </citation>
    <scope>NUCLEOTIDE SEQUENCE [LARGE SCALE GENOMIC DNA]</scope>
    <source>
        <strain evidence="2 3">BIOML-A41</strain>
    </source>
</reference>
<dbReference type="EMBL" id="WKLT01000032">
    <property type="protein sequence ID" value="MRY60401.1"/>
    <property type="molecule type" value="Genomic_DNA"/>
</dbReference>
<dbReference type="InterPro" id="IPR008577">
    <property type="entry name" value="DUF859"/>
</dbReference>
<dbReference type="Pfam" id="PF05895">
    <property type="entry name" value="DUF859"/>
    <property type="match status" value="1"/>
</dbReference>
<accession>A0A7K0GNB4</accession>
<evidence type="ECO:0008006" key="4">
    <source>
        <dbReference type="Google" id="ProtNLM"/>
    </source>
</evidence>
<organism evidence="2 3">
    <name type="scientific">Parabacteroides distasonis</name>
    <dbReference type="NCBI Taxonomy" id="823"/>
    <lineage>
        <taxon>Bacteria</taxon>
        <taxon>Pseudomonadati</taxon>
        <taxon>Bacteroidota</taxon>
        <taxon>Bacteroidia</taxon>
        <taxon>Bacteroidales</taxon>
        <taxon>Tannerellaceae</taxon>
        <taxon>Parabacteroides</taxon>
    </lineage>
</organism>
<evidence type="ECO:0000313" key="2">
    <source>
        <dbReference type="EMBL" id="MRY60401.1"/>
    </source>
</evidence>
<protein>
    <recommendedName>
        <fullName evidence="4">Capsid and scaffold protein</fullName>
    </recommendedName>
</protein>
<evidence type="ECO:0000313" key="3">
    <source>
        <dbReference type="Proteomes" id="UP000463337"/>
    </source>
</evidence>
<dbReference type="Proteomes" id="UP000463337">
    <property type="component" value="Unassembled WGS sequence"/>
</dbReference>
<evidence type="ECO:0000256" key="1">
    <source>
        <dbReference type="SAM" id="MobiDB-lite"/>
    </source>
</evidence>
<feature type="region of interest" description="Disordered" evidence="1">
    <location>
        <begin position="541"/>
        <end position="586"/>
    </location>
</feature>
<dbReference type="RefSeq" id="WP_154398272.1">
    <property type="nucleotide sequence ID" value="NZ_WKLT01000032.1"/>
</dbReference>
<name>A0A7K0GNB4_PARDI</name>
<gene>
    <name evidence="2" type="ORF">GKD59_21355</name>
</gene>
<proteinExistence type="predicted"/>
<dbReference type="AlphaFoldDB" id="A0A7K0GNB4"/>
<comment type="caution">
    <text evidence="2">The sequence shown here is derived from an EMBL/GenBank/DDBJ whole genome shotgun (WGS) entry which is preliminary data.</text>
</comment>
<sequence length="602" mass="64218">MAEYRSNIDKGFYLKLWVDETDVNKVENTSELRVRLFIVSSSNSFAGYDISSYVDIAGQKLNAGNLSSINANSQVTLIDQYITVLHGKDGKQTVGLMAQFNGQGGYSPGILKISSSSFKTTDILRTSSVSVPDLTLGSASTLAIASNDPSYTHTLRYDWYGQTGTIVDKTTSTSYSWTPPISLASGIPNSISGSGKIYIDTYYDTSLLGTSSVSFTASVPDSVVPTLSSVTLSDTNPKVSAILSSPNFLQVLSNIAVNFSGAIGAYGSTIQSYKAEIVGKNQSTNVNGGTLGIMNYFGSYIVRATVTDSRGRTSTAKDTTITVLEYFLPVFYFETTRVGSDSQTIQVKRNAKIAPIMVGGTQKNTMTITFRTSLAGKNTWTTSQTGGGSWAAINTLTDSLDSLSGVFSVSSSYDIEGTISDKFSGDIKFSATVGTKVVVSSKDKDGRYGFGRIADKSLPAGSVDISGVFAINGKQLLDIFYRVGTIYESTKPDNPSTFMGGTWVRFGNGQVLVGVNESDTDFNTVNKTGGEKTHVLTEPELASHSHGQNVSTGSGPGIRRDYQSDGSGAAYPQGISTQNAGGNQAHNNLQPYVTVYRWQRTA</sequence>